<dbReference type="InterPro" id="IPR036271">
    <property type="entry name" value="Tet_transcr_reg_TetR-rel_C_sf"/>
</dbReference>
<evidence type="ECO:0000256" key="4">
    <source>
        <dbReference type="PROSITE-ProRule" id="PRU00335"/>
    </source>
</evidence>
<dbReference type="PANTHER" id="PTHR30055">
    <property type="entry name" value="HTH-TYPE TRANSCRIPTIONAL REGULATOR RUTR"/>
    <property type="match status" value="1"/>
</dbReference>
<keyword evidence="5" id="KW-0812">Transmembrane</keyword>
<feature type="transmembrane region" description="Helical" evidence="5">
    <location>
        <begin position="152"/>
        <end position="172"/>
    </location>
</feature>
<keyword evidence="5" id="KW-1133">Transmembrane helix</keyword>
<accession>A0A653A0J6</accession>
<dbReference type="AlphaFoldDB" id="A0A653A0J6"/>
<dbReference type="Pfam" id="PF08359">
    <property type="entry name" value="TetR_C_4"/>
    <property type="match status" value="1"/>
</dbReference>
<dbReference type="SUPFAM" id="SSF48498">
    <property type="entry name" value="Tetracyclin repressor-like, C-terminal domain"/>
    <property type="match status" value="1"/>
</dbReference>
<dbReference type="SUPFAM" id="SSF46689">
    <property type="entry name" value="Homeodomain-like"/>
    <property type="match status" value="1"/>
</dbReference>
<proteinExistence type="predicted"/>
<evidence type="ECO:0000313" key="7">
    <source>
        <dbReference type="EMBL" id="VBB41557.1"/>
    </source>
</evidence>
<dbReference type="Pfam" id="PF00440">
    <property type="entry name" value="TetR_N"/>
    <property type="match status" value="1"/>
</dbReference>
<dbReference type="GO" id="GO:0003700">
    <property type="term" value="F:DNA-binding transcription factor activity"/>
    <property type="evidence" value="ECO:0007669"/>
    <property type="project" value="TreeGrafter"/>
</dbReference>
<gene>
    <name evidence="7" type="ORF">TRIP_B110122</name>
</gene>
<feature type="domain" description="HTH tetR-type" evidence="6">
    <location>
        <begin position="9"/>
        <end position="69"/>
    </location>
</feature>
<dbReference type="GO" id="GO:0000976">
    <property type="term" value="F:transcription cis-regulatory region binding"/>
    <property type="evidence" value="ECO:0007669"/>
    <property type="project" value="TreeGrafter"/>
</dbReference>
<dbReference type="InterPro" id="IPR001647">
    <property type="entry name" value="HTH_TetR"/>
</dbReference>
<evidence type="ECO:0000256" key="2">
    <source>
        <dbReference type="ARBA" id="ARBA00023125"/>
    </source>
</evidence>
<evidence type="ECO:0000259" key="6">
    <source>
        <dbReference type="PROSITE" id="PS50977"/>
    </source>
</evidence>
<keyword evidence="3" id="KW-0804">Transcription</keyword>
<dbReference type="PANTHER" id="PTHR30055:SF240">
    <property type="entry name" value="HTH-TYPE TRANSCRIPTIONAL REGULATOR ACRR"/>
    <property type="match status" value="1"/>
</dbReference>
<dbReference type="PRINTS" id="PR00455">
    <property type="entry name" value="HTHTETR"/>
</dbReference>
<reference evidence="7" key="1">
    <citation type="submission" date="2018-07" db="EMBL/GenBank/DDBJ databases">
        <authorList>
            <consortium name="Genoscope - CEA"/>
            <person name="William W."/>
        </authorList>
    </citation>
    <scope>NUCLEOTIDE SEQUENCE</scope>
    <source>
        <strain evidence="7">IK1</strain>
    </source>
</reference>
<evidence type="ECO:0000256" key="3">
    <source>
        <dbReference type="ARBA" id="ARBA00023163"/>
    </source>
</evidence>
<protein>
    <submittedName>
        <fullName evidence="7">Transcriptional regulator, TetR family</fullName>
    </submittedName>
</protein>
<keyword evidence="1" id="KW-0805">Transcription regulation</keyword>
<evidence type="ECO:0000256" key="5">
    <source>
        <dbReference type="SAM" id="Phobius"/>
    </source>
</evidence>
<keyword evidence="2 4" id="KW-0238">DNA-binding</keyword>
<organism evidence="7">
    <name type="scientific">Uncultured Desulfatiglans sp</name>
    <dbReference type="NCBI Taxonomy" id="1748965"/>
    <lineage>
        <taxon>Bacteria</taxon>
        <taxon>Pseudomonadati</taxon>
        <taxon>Thermodesulfobacteriota</taxon>
        <taxon>Desulfobacteria</taxon>
        <taxon>Desulfatiglandales</taxon>
        <taxon>Desulfatiglandaceae</taxon>
        <taxon>Desulfatiglans</taxon>
        <taxon>environmental samples</taxon>
    </lineage>
</organism>
<dbReference type="Gene3D" id="1.10.357.10">
    <property type="entry name" value="Tetracycline Repressor, domain 2"/>
    <property type="match status" value="1"/>
</dbReference>
<dbReference type="InterPro" id="IPR009057">
    <property type="entry name" value="Homeodomain-like_sf"/>
</dbReference>
<dbReference type="EMBL" id="UPXX01000003">
    <property type="protein sequence ID" value="VBB41557.1"/>
    <property type="molecule type" value="Genomic_DNA"/>
</dbReference>
<keyword evidence="5" id="KW-0472">Membrane</keyword>
<feature type="DNA-binding region" description="H-T-H motif" evidence="4">
    <location>
        <begin position="32"/>
        <end position="51"/>
    </location>
</feature>
<sequence length="200" mass="21799">MRASKTETEARQEQIVEAALELIGSEGVYALSIAGIAERVGIVPSALYRHFKSKDDVLDAVLEMLRTRLMHNIAAVRKETPGTLARLEALLLRHAGMLNEHRAIPHVVFSDGIYTGHPGRKAKVAAIITNYLHHIQEIIEEGKQEGSIRADVAPATASILFLGVILPAAILWNVSGGAFDVISHVENAWPAFRRCIAAEV</sequence>
<dbReference type="InterPro" id="IPR050109">
    <property type="entry name" value="HTH-type_TetR-like_transc_reg"/>
</dbReference>
<dbReference type="InterPro" id="IPR013570">
    <property type="entry name" value="Tscrpt_reg_YsiA_C"/>
</dbReference>
<name>A0A653A0J6_UNCDX</name>
<dbReference type="PROSITE" id="PS50977">
    <property type="entry name" value="HTH_TETR_2"/>
    <property type="match status" value="1"/>
</dbReference>
<evidence type="ECO:0000256" key="1">
    <source>
        <dbReference type="ARBA" id="ARBA00023015"/>
    </source>
</evidence>